<keyword evidence="4" id="KW-0808">Transferase</keyword>
<evidence type="ECO:0000256" key="10">
    <source>
        <dbReference type="SAM" id="MobiDB-lite"/>
    </source>
</evidence>
<dbReference type="KEGG" id="xla:108700859"/>
<dbReference type="EC" id="2.3.2.27" evidence="3"/>
<dbReference type="SUPFAM" id="SSF57850">
    <property type="entry name" value="RING/U-box"/>
    <property type="match status" value="1"/>
</dbReference>
<comment type="catalytic activity">
    <reaction evidence="1">
        <text>S-ubiquitinyl-[E2 ubiquitin-conjugating enzyme]-L-cysteine + [acceptor protein]-L-lysine = [E2 ubiquitin-conjugating enzyme]-L-cysteine + N(6)-ubiquitinyl-[acceptor protein]-L-lysine.</text>
        <dbReference type="EC" id="2.3.2.27"/>
    </reaction>
</comment>
<reference evidence="14" key="1">
    <citation type="submission" date="2025-08" db="UniProtKB">
        <authorList>
            <consortium name="RefSeq"/>
        </authorList>
    </citation>
    <scope>IDENTIFICATION</scope>
    <source>
        <strain evidence="14">J_2021</strain>
        <tissue evidence="14">Erythrocytes</tissue>
    </source>
</reference>
<evidence type="ECO:0000256" key="2">
    <source>
        <dbReference type="ARBA" id="ARBA00004906"/>
    </source>
</evidence>
<dbReference type="RefSeq" id="XP_018090360.1">
    <property type="nucleotide sequence ID" value="XM_018234871.2"/>
</dbReference>
<evidence type="ECO:0000256" key="6">
    <source>
        <dbReference type="ARBA" id="ARBA00022771"/>
    </source>
</evidence>
<dbReference type="AlphaFoldDB" id="A0A8J0TVB0"/>
<feature type="compositionally biased region" description="Polar residues" evidence="10">
    <location>
        <begin position="405"/>
        <end position="428"/>
    </location>
</feature>
<dbReference type="PROSITE" id="PS50089">
    <property type="entry name" value="ZF_RING_2"/>
    <property type="match status" value="1"/>
</dbReference>
<dbReference type="GO" id="GO:0061630">
    <property type="term" value="F:ubiquitin protein ligase activity"/>
    <property type="evidence" value="ECO:0007669"/>
    <property type="project" value="UniProtKB-EC"/>
</dbReference>
<evidence type="ECO:0000256" key="9">
    <source>
        <dbReference type="PROSITE-ProRule" id="PRU00175"/>
    </source>
</evidence>
<dbReference type="Gene3D" id="3.30.40.10">
    <property type="entry name" value="Zinc/RING finger domain, C3HC4 (zinc finger)"/>
    <property type="match status" value="1"/>
</dbReference>
<feature type="domain" description="RING-type" evidence="11">
    <location>
        <begin position="586"/>
        <end position="642"/>
    </location>
</feature>
<dbReference type="Proteomes" id="UP000186698">
    <property type="component" value="Chromosome 9_10L"/>
</dbReference>
<dbReference type="PROSITE" id="PS51292">
    <property type="entry name" value="ZF_RING_CH"/>
    <property type="match status" value="1"/>
</dbReference>
<dbReference type="Xenbase" id="XB-GENE-6487948">
    <property type="gene designation" value="marchf10.L"/>
</dbReference>
<organism evidence="13 14">
    <name type="scientific">Xenopus laevis</name>
    <name type="common">African clawed frog</name>
    <dbReference type="NCBI Taxonomy" id="8355"/>
    <lineage>
        <taxon>Eukaryota</taxon>
        <taxon>Metazoa</taxon>
        <taxon>Chordata</taxon>
        <taxon>Craniata</taxon>
        <taxon>Vertebrata</taxon>
        <taxon>Euteleostomi</taxon>
        <taxon>Amphibia</taxon>
        <taxon>Batrachia</taxon>
        <taxon>Anura</taxon>
        <taxon>Pipoidea</taxon>
        <taxon>Pipidae</taxon>
        <taxon>Xenopodinae</taxon>
        <taxon>Xenopus</taxon>
        <taxon>Xenopus</taxon>
    </lineage>
</organism>
<dbReference type="InterPro" id="IPR011016">
    <property type="entry name" value="Znf_RING-CH"/>
</dbReference>
<evidence type="ECO:0000313" key="15">
    <source>
        <dbReference type="Xenbase" id="XB-GENE-6487948"/>
    </source>
</evidence>
<evidence type="ECO:0000313" key="14">
    <source>
        <dbReference type="RefSeq" id="XP_018090360.1"/>
    </source>
</evidence>
<evidence type="ECO:0000256" key="3">
    <source>
        <dbReference type="ARBA" id="ARBA00012483"/>
    </source>
</evidence>
<protein>
    <recommendedName>
        <fullName evidence="3">RING-type E3 ubiquitin transferase</fullName>
        <ecNumber evidence="3">2.3.2.27</ecNumber>
    </recommendedName>
</protein>
<feature type="domain" description="RING-CH-type" evidence="12">
    <location>
        <begin position="578"/>
        <end position="648"/>
    </location>
</feature>
<dbReference type="PANTHER" id="PTHR14471">
    <property type="entry name" value="MARCH7/10 E3 UBIQUITIN PROTEIN LIGASE FAMILY MEMBER"/>
    <property type="match status" value="1"/>
</dbReference>
<keyword evidence="8" id="KW-0862">Zinc</keyword>
<dbReference type="AGR" id="Xenbase:XB-GENE-6487948"/>
<evidence type="ECO:0000256" key="7">
    <source>
        <dbReference type="ARBA" id="ARBA00022786"/>
    </source>
</evidence>
<dbReference type="CDD" id="cd16703">
    <property type="entry name" value="RING_CH-C4HC3_MARCH7-like"/>
    <property type="match status" value="1"/>
</dbReference>
<evidence type="ECO:0000259" key="11">
    <source>
        <dbReference type="PROSITE" id="PS50089"/>
    </source>
</evidence>
<evidence type="ECO:0000256" key="5">
    <source>
        <dbReference type="ARBA" id="ARBA00022723"/>
    </source>
</evidence>
<evidence type="ECO:0000256" key="1">
    <source>
        <dbReference type="ARBA" id="ARBA00000900"/>
    </source>
</evidence>
<keyword evidence="7" id="KW-0833">Ubl conjugation pathway</keyword>
<sequence>MGTTWFTSILGNIKGCGIRIMSNVAEERDRRKSIASRHHMRDVQHKIDSEYQADLRRQERHREQAEQARLKQTMCAHTHHPVSSIYSTRSYKKPWQSGMTSKVTDGRSVQGGQDRKLPDRKALSKLPAINKEKKNARNIQPKTVMQKERLQRPQLLPRLSTTERRGEAHIKVGKPSTDQRQTCALSRFDPPGDAGKLKTKKGNLKTNRRRFSLNPKSYGSTDRALSTIGHREHTSLQANAPSIHGLGARPQVESSRGTTITSTRFTVVSSDRLQGLAEQNPDGNEETIMQDNVNRENLPSVPEVPPVHLERNVRSRRAQMSNRSDENNEEMRRERSLDVYVWSAYYHLRNSHLQDSEVDTTIASEDESQISDHSLNSMVSNSLYSMRSSRGGTPLSSRLRRNVISGRTSPEGTQDIIRNTSGVNDLPQSDSLSTSLDLLEEEEWPNVNIIEVQDLEGIREPFPPEPERLSLVIPADANIMDHGPHHSTSRSSAEGREQSLPRNDPFLILPFLGLTPTPTAPSIQALRENLDLIASTLPTIRHRRRIVGRATEETKVAKRPKADPERLRKIKESLLQEDSEEDGDSCRICLTRGDTTENQLISPCQCTGSLQLVHQECLKRWLISKIQSGAELDAVKTCEMCRQNVDPGIEGFDIHEQYRQHHRSERSSMNPSLYLLLLLHLYEQRYEELLRLTHTQNQVSEISRRLSDLRTGRMDDSSDSTENS</sequence>
<dbReference type="OrthoDB" id="264354at2759"/>
<dbReference type="Pfam" id="PF12906">
    <property type="entry name" value="RINGv"/>
    <property type="match status" value="1"/>
</dbReference>
<feature type="region of interest" description="Disordered" evidence="10">
    <location>
        <begin position="480"/>
        <end position="500"/>
    </location>
</feature>
<keyword evidence="13" id="KW-1185">Reference proteome</keyword>
<dbReference type="GeneID" id="108700859"/>
<evidence type="ECO:0000259" key="12">
    <source>
        <dbReference type="PROSITE" id="PS51292"/>
    </source>
</evidence>
<evidence type="ECO:0000313" key="13">
    <source>
        <dbReference type="Proteomes" id="UP000186698"/>
    </source>
</evidence>
<dbReference type="SMART" id="SM00744">
    <property type="entry name" value="RINGv"/>
    <property type="match status" value="1"/>
</dbReference>
<dbReference type="InterPro" id="IPR001841">
    <property type="entry name" value="Znf_RING"/>
</dbReference>
<dbReference type="CTD" id="108700859"/>
<evidence type="ECO:0000256" key="4">
    <source>
        <dbReference type="ARBA" id="ARBA00022679"/>
    </source>
</evidence>
<dbReference type="GO" id="GO:0008270">
    <property type="term" value="F:zinc ion binding"/>
    <property type="evidence" value="ECO:0007669"/>
    <property type="project" value="UniProtKB-KW"/>
</dbReference>
<comment type="pathway">
    <text evidence="2">Protein modification; protein ubiquitination.</text>
</comment>
<evidence type="ECO:0000256" key="8">
    <source>
        <dbReference type="ARBA" id="ARBA00022833"/>
    </source>
</evidence>
<name>A0A8J0TVB0_XENLA</name>
<accession>A0A8J0TVB0</accession>
<dbReference type="InterPro" id="IPR052297">
    <property type="entry name" value="RING-CH-type_E3_ubiq-ligase"/>
</dbReference>
<dbReference type="InterPro" id="IPR013083">
    <property type="entry name" value="Znf_RING/FYVE/PHD"/>
</dbReference>
<keyword evidence="5" id="KW-0479">Metal-binding</keyword>
<feature type="region of interest" description="Disordered" evidence="10">
    <location>
        <begin position="85"/>
        <end position="120"/>
    </location>
</feature>
<keyword evidence="6 9" id="KW-0863">Zinc-finger</keyword>
<feature type="region of interest" description="Disordered" evidence="10">
    <location>
        <begin position="384"/>
        <end position="429"/>
    </location>
</feature>
<dbReference type="PANTHER" id="PTHR14471:SF5">
    <property type="entry name" value="E3 UBIQUITIN-PROTEIN LIGASE MARCHF10-RELATED"/>
    <property type="match status" value="1"/>
</dbReference>
<gene>
    <name evidence="14 15" type="primary">marchf10.L</name>
</gene>
<feature type="compositionally biased region" description="Polar residues" evidence="10">
    <location>
        <begin position="384"/>
        <end position="396"/>
    </location>
</feature>
<proteinExistence type="predicted"/>